<dbReference type="EMBL" id="JNFP01000047">
    <property type="protein sequence ID" value="KIA61334.1"/>
    <property type="molecule type" value="Genomic_DNA"/>
</dbReference>
<name>A0ABR4Z864_9NOCA</name>
<protein>
    <submittedName>
        <fullName evidence="1">Uncharacterized protein</fullName>
    </submittedName>
</protein>
<accession>A0ABR4Z864</accession>
<organism evidence="1 2">
    <name type="scientific">Nocardia vulneris</name>
    <dbReference type="NCBI Taxonomy" id="1141657"/>
    <lineage>
        <taxon>Bacteria</taxon>
        <taxon>Bacillati</taxon>
        <taxon>Actinomycetota</taxon>
        <taxon>Actinomycetes</taxon>
        <taxon>Mycobacteriales</taxon>
        <taxon>Nocardiaceae</taxon>
        <taxon>Nocardia</taxon>
    </lineage>
</organism>
<evidence type="ECO:0000313" key="2">
    <source>
        <dbReference type="Proteomes" id="UP000031364"/>
    </source>
</evidence>
<evidence type="ECO:0000313" key="1">
    <source>
        <dbReference type="EMBL" id="KIA61334.1"/>
    </source>
</evidence>
<gene>
    <name evidence="1" type="ORF">FG87_31750</name>
</gene>
<comment type="caution">
    <text evidence="1">The sequence shown here is derived from an EMBL/GenBank/DDBJ whole genome shotgun (WGS) entry which is preliminary data.</text>
</comment>
<dbReference type="Proteomes" id="UP000031364">
    <property type="component" value="Unassembled WGS sequence"/>
</dbReference>
<keyword evidence="2" id="KW-1185">Reference proteome</keyword>
<sequence>MSARAFQFLNLLLTDLDFLIAFGLAVGDSHPRRDVFLYRLGDGLLASARFGAARQDPFPGPVQALLGFGVAG</sequence>
<proteinExistence type="predicted"/>
<reference evidence="1 2" key="1">
    <citation type="journal article" date="2014" name="Int. J. Syst. Evol. Microbiol.">
        <title>Nocardia vulneris sp. nov., isolated from wounds of human patients in North America.</title>
        <authorList>
            <person name="Lasker B.A."/>
            <person name="Bell M."/>
            <person name="Klenk H.P."/>
            <person name="Sproer C."/>
            <person name="Schumann C."/>
            <person name="Schumann P."/>
            <person name="Brown J.M."/>
        </authorList>
    </citation>
    <scope>NUCLEOTIDE SEQUENCE [LARGE SCALE GENOMIC DNA]</scope>
    <source>
        <strain evidence="1 2">W9851</strain>
    </source>
</reference>